<accession>A0A0F7VIE6</accession>
<name>A0A0F7VIE6_PENBI</name>
<dbReference type="Proteomes" id="UP000042958">
    <property type="component" value="Unassembled WGS sequence"/>
</dbReference>
<feature type="transmembrane region" description="Helical" evidence="1">
    <location>
        <begin position="97"/>
        <end position="114"/>
    </location>
</feature>
<proteinExistence type="predicted"/>
<evidence type="ECO:0000313" key="2">
    <source>
        <dbReference type="EMBL" id="CEO59242.1"/>
    </source>
</evidence>
<gene>
    <name evidence="2" type="ORF">PMG11_03924</name>
</gene>
<reference evidence="3" key="1">
    <citation type="journal article" date="2015" name="Genome Announc.">
        <title>Draft genome sequence of the fungus Penicillium brasilianum MG11.</title>
        <authorList>
            <person name="Horn F."/>
            <person name="Linde J."/>
            <person name="Mattern D.J."/>
            <person name="Walther G."/>
            <person name="Guthke R."/>
            <person name="Brakhage A.A."/>
            <person name="Valiante V."/>
        </authorList>
    </citation>
    <scope>NUCLEOTIDE SEQUENCE [LARGE SCALE GENOMIC DNA]</scope>
    <source>
        <strain evidence="3">MG11</strain>
    </source>
</reference>
<keyword evidence="1" id="KW-1133">Transmembrane helix</keyword>
<keyword evidence="1" id="KW-0472">Membrane</keyword>
<dbReference type="EMBL" id="CDHK01000003">
    <property type="protein sequence ID" value="CEO59242.1"/>
    <property type="molecule type" value="Genomic_DNA"/>
</dbReference>
<sequence>MFSLHAKLPVYILSSVVLFGAFSRFTHGQYTPTWYAFQEYHMPDDGSTGAKVTPVVDTLVGLSLIFGRRKLRLSAAGISLVFFVIGLAMQVHTGKDYLGDIALLILAMASLIVSHRSKMG</sequence>
<keyword evidence="1" id="KW-0812">Transmembrane</keyword>
<protein>
    <recommendedName>
        <fullName evidence="4">DoxX family protein</fullName>
    </recommendedName>
</protein>
<keyword evidence="3" id="KW-1185">Reference proteome</keyword>
<feature type="transmembrane region" description="Helical" evidence="1">
    <location>
        <begin position="73"/>
        <end position="91"/>
    </location>
</feature>
<dbReference type="OrthoDB" id="2991872at2759"/>
<organism evidence="2 3">
    <name type="scientific">Penicillium brasilianum</name>
    <dbReference type="NCBI Taxonomy" id="104259"/>
    <lineage>
        <taxon>Eukaryota</taxon>
        <taxon>Fungi</taxon>
        <taxon>Dikarya</taxon>
        <taxon>Ascomycota</taxon>
        <taxon>Pezizomycotina</taxon>
        <taxon>Eurotiomycetes</taxon>
        <taxon>Eurotiomycetidae</taxon>
        <taxon>Eurotiales</taxon>
        <taxon>Aspergillaceae</taxon>
        <taxon>Penicillium</taxon>
    </lineage>
</organism>
<evidence type="ECO:0000256" key="1">
    <source>
        <dbReference type="SAM" id="Phobius"/>
    </source>
</evidence>
<evidence type="ECO:0000313" key="3">
    <source>
        <dbReference type="Proteomes" id="UP000042958"/>
    </source>
</evidence>
<dbReference type="AlphaFoldDB" id="A0A0F7VIE6"/>
<evidence type="ECO:0008006" key="4">
    <source>
        <dbReference type="Google" id="ProtNLM"/>
    </source>
</evidence>